<dbReference type="GO" id="GO:0005737">
    <property type="term" value="C:cytoplasm"/>
    <property type="evidence" value="ECO:0007669"/>
    <property type="project" value="TreeGrafter"/>
</dbReference>
<comment type="similarity">
    <text evidence="2 8">Belongs to the glycosyltransferase 92 family.</text>
</comment>
<keyword evidence="5 8" id="KW-0812">Transmembrane</keyword>
<comment type="caution">
    <text evidence="10">The sequence shown here is derived from an EMBL/GenBank/DDBJ whole genome shotgun (WGS) entry which is preliminary data.</text>
</comment>
<evidence type="ECO:0000313" key="10">
    <source>
        <dbReference type="EMBL" id="CAF3820522.1"/>
    </source>
</evidence>
<dbReference type="EMBL" id="CAJOBA010008111">
    <property type="protein sequence ID" value="CAF3820522.1"/>
    <property type="molecule type" value="Genomic_DNA"/>
</dbReference>
<keyword evidence="6 8" id="KW-1133">Transmembrane helix</keyword>
<comment type="subcellular location">
    <subcellularLocation>
        <location evidence="1">Membrane</location>
        <topology evidence="1">Single-pass membrane protein</topology>
    </subcellularLocation>
</comment>
<evidence type="ECO:0000256" key="8">
    <source>
        <dbReference type="RuleBase" id="RU366017"/>
    </source>
</evidence>
<organism evidence="10 11">
    <name type="scientific">Didymodactylos carnosus</name>
    <dbReference type="NCBI Taxonomy" id="1234261"/>
    <lineage>
        <taxon>Eukaryota</taxon>
        <taxon>Metazoa</taxon>
        <taxon>Spiralia</taxon>
        <taxon>Gnathifera</taxon>
        <taxon>Rotifera</taxon>
        <taxon>Eurotatoria</taxon>
        <taxon>Bdelloidea</taxon>
        <taxon>Philodinida</taxon>
        <taxon>Philodinidae</taxon>
        <taxon>Didymodactylos</taxon>
    </lineage>
</organism>
<dbReference type="EC" id="2.4.1.-" evidence="8"/>
<dbReference type="PANTHER" id="PTHR21461:SF87">
    <property type="entry name" value="GH12965P"/>
    <property type="match status" value="1"/>
</dbReference>
<dbReference type="InterPro" id="IPR008166">
    <property type="entry name" value="Glyco_transf_92"/>
</dbReference>
<name>A0A8S2JPX0_9BILA</name>
<dbReference type="GO" id="GO:0016757">
    <property type="term" value="F:glycosyltransferase activity"/>
    <property type="evidence" value="ECO:0007669"/>
    <property type="project" value="UniProtKB-UniRule"/>
</dbReference>
<evidence type="ECO:0000313" key="9">
    <source>
        <dbReference type="EMBL" id="CAF1054063.1"/>
    </source>
</evidence>
<evidence type="ECO:0000313" key="11">
    <source>
        <dbReference type="Proteomes" id="UP000682733"/>
    </source>
</evidence>
<evidence type="ECO:0000256" key="6">
    <source>
        <dbReference type="ARBA" id="ARBA00022989"/>
    </source>
</evidence>
<protein>
    <recommendedName>
        <fullName evidence="8">Glycosyltransferase family 92 protein</fullName>
        <ecNumber evidence="8">2.4.1.-</ecNumber>
    </recommendedName>
</protein>
<evidence type="ECO:0000256" key="5">
    <source>
        <dbReference type="ARBA" id="ARBA00022692"/>
    </source>
</evidence>
<dbReference type="Proteomes" id="UP000682733">
    <property type="component" value="Unassembled WGS sequence"/>
</dbReference>
<dbReference type="GO" id="GO:0016020">
    <property type="term" value="C:membrane"/>
    <property type="evidence" value="ECO:0007669"/>
    <property type="project" value="UniProtKB-SubCell"/>
</dbReference>
<dbReference type="Pfam" id="PF01697">
    <property type="entry name" value="Glyco_transf_92"/>
    <property type="match status" value="1"/>
</dbReference>
<accession>A0A8S2JPX0</accession>
<evidence type="ECO:0000256" key="1">
    <source>
        <dbReference type="ARBA" id="ARBA00004167"/>
    </source>
</evidence>
<evidence type="ECO:0000256" key="2">
    <source>
        <dbReference type="ARBA" id="ARBA00007647"/>
    </source>
</evidence>
<keyword evidence="7 8" id="KW-0472">Membrane</keyword>
<dbReference type="Proteomes" id="UP000677228">
    <property type="component" value="Unassembled WGS sequence"/>
</dbReference>
<evidence type="ECO:0000256" key="4">
    <source>
        <dbReference type="ARBA" id="ARBA00022679"/>
    </source>
</evidence>
<proteinExistence type="inferred from homology"/>
<dbReference type="PANTHER" id="PTHR21461">
    <property type="entry name" value="GLYCOSYLTRANSFERASE FAMILY 92 PROTEIN"/>
    <property type="match status" value="1"/>
</dbReference>
<reference evidence="10" key="1">
    <citation type="submission" date="2021-02" db="EMBL/GenBank/DDBJ databases">
        <authorList>
            <person name="Nowell W R."/>
        </authorList>
    </citation>
    <scope>NUCLEOTIDE SEQUENCE</scope>
</reference>
<evidence type="ECO:0000256" key="7">
    <source>
        <dbReference type="ARBA" id="ARBA00023136"/>
    </source>
</evidence>
<keyword evidence="3 8" id="KW-0328">Glycosyltransferase</keyword>
<dbReference type="AlphaFoldDB" id="A0A8S2JPX0"/>
<gene>
    <name evidence="9" type="ORF">OVA965_LOCUS17084</name>
    <name evidence="10" type="ORF">TMI583_LOCUS17096</name>
</gene>
<keyword evidence="4 8" id="KW-0808">Transferase</keyword>
<dbReference type="EMBL" id="CAJNOK010008097">
    <property type="protein sequence ID" value="CAF1054063.1"/>
    <property type="molecule type" value="Genomic_DNA"/>
</dbReference>
<feature type="transmembrane region" description="Helical" evidence="8">
    <location>
        <begin position="26"/>
        <end position="47"/>
    </location>
</feature>
<evidence type="ECO:0000256" key="3">
    <source>
        <dbReference type="ARBA" id="ARBA00022676"/>
    </source>
</evidence>
<sequence length="434" mass="51174">MDYTRSAIIYLLSLKMNKLYLCENNFKFRIMCTAVLFVIIFLLYTHFHHSKSFTIASISRLSLKDTPLIKPTSHVYFPGNQSEHIFDFVVVNNTLDPSVDAYLFLSGSLLFWPYIQFYCIFIHTGINTTGSVDMKWTQIQITCPIPKAELNQRQISVLFFNQVTNKSIFNTEINIPIYSRAYHNISIYTMIKNKGEELVEWIEYHLLLGIEHFYLYDNLSEDMIDNVLIPYMNSNIVTLIRWPFAPYPGKHWNSIQTSSMNHCLKSFGPFNRWIGYFDVDEYFQPNDEIIEKIFNKSRTLAELLDENFEEQMYPGAVQFINWSISCFLSRIDVLKSRYHLNIEKCKFITKQSPPKMFIRPRNVPAMQNIHALESGLKFKTDTTWKEFGRFRHYNGGNHGDILPVENTNNNSNFVVDKTIMKYVILLREKIIRYR</sequence>